<reference evidence="2" key="1">
    <citation type="journal article" date="2019" name="Int. J. Syst. Evol. Microbiol.">
        <title>The Global Catalogue of Microorganisms (GCM) 10K type strain sequencing project: providing services to taxonomists for standard genome sequencing and annotation.</title>
        <authorList>
            <consortium name="The Broad Institute Genomics Platform"/>
            <consortium name="The Broad Institute Genome Sequencing Center for Infectious Disease"/>
            <person name="Wu L."/>
            <person name="Ma J."/>
        </authorList>
    </citation>
    <scope>NUCLEOTIDE SEQUENCE [LARGE SCALE GENOMIC DNA]</scope>
    <source>
        <strain evidence="2">CGMCC 1.15643</strain>
    </source>
</reference>
<dbReference type="SUPFAM" id="SSF56784">
    <property type="entry name" value="HAD-like"/>
    <property type="match status" value="1"/>
</dbReference>
<keyword evidence="1" id="KW-0378">Hydrolase</keyword>
<proteinExistence type="predicted"/>
<dbReference type="InterPro" id="IPR006357">
    <property type="entry name" value="HAD-SF_hydro_IIA"/>
</dbReference>
<dbReference type="EMBL" id="JBHSLI010000009">
    <property type="protein sequence ID" value="MFC5295216.1"/>
    <property type="molecule type" value="Genomic_DNA"/>
</dbReference>
<evidence type="ECO:0000313" key="1">
    <source>
        <dbReference type="EMBL" id="MFC5295216.1"/>
    </source>
</evidence>
<accession>A0ABW0F9E0</accession>
<name>A0ABW0F9E0_9HYPH</name>
<comment type="caution">
    <text evidence="1">The sequence shown here is derived from an EMBL/GenBank/DDBJ whole genome shotgun (WGS) entry which is preliminary data.</text>
</comment>
<dbReference type="NCBIfam" id="TIGR01459">
    <property type="entry name" value="HAD-SF-IIA-hyp4"/>
    <property type="match status" value="1"/>
</dbReference>
<organism evidence="1 2">
    <name type="scientific">Bosea minatitlanensis</name>
    <dbReference type="NCBI Taxonomy" id="128782"/>
    <lineage>
        <taxon>Bacteria</taxon>
        <taxon>Pseudomonadati</taxon>
        <taxon>Pseudomonadota</taxon>
        <taxon>Alphaproteobacteria</taxon>
        <taxon>Hyphomicrobiales</taxon>
        <taxon>Boseaceae</taxon>
        <taxon>Bosea</taxon>
    </lineage>
</organism>
<dbReference type="Pfam" id="PF13242">
    <property type="entry name" value="Hydrolase_like"/>
    <property type="match status" value="1"/>
</dbReference>
<dbReference type="GO" id="GO:0016787">
    <property type="term" value="F:hydrolase activity"/>
    <property type="evidence" value="ECO:0007669"/>
    <property type="project" value="UniProtKB-KW"/>
</dbReference>
<evidence type="ECO:0000313" key="2">
    <source>
        <dbReference type="Proteomes" id="UP001595976"/>
    </source>
</evidence>
<protein>
    <submittedName>
        <fullName evidence="1">TIGR01459 family HAD-type hydrolase</fullName>
    </submittedName>
</protein>
<dbReference type="InterPro" id="IPR006356">
    <property type="entry name" value="HAD-SF_hydro_IIA_hyp3"/>
</dbReference>
<dbReference type="InterPro" id="IPR036412">
    <property type="entry name" value="HAD-like_sf"/>
</dbReference>
<dbReference type="Proteomes" id="UP001595976">
    <property type="component" value="Unassembled WGS sequence"/>
</dbReference>
<dbReference type="PANTHER" id="PTHR19288">
    <property type="entry name" value="4-NITROPHENYLPHOSPHATASE-RELATED"/>
    <property type="match status" value="1"/>
</dbReference>
<dbReference type="Pfam" id="PF13344">
    <property type="entry name" value="Hydrolase_6"/>
    <property type="match status" value="1"/>
</dbReference>
<dbReference type="InterPro" id="IPR023214">
    <property type="entry name" value="HAD_sf"/>
</dbReference>
<keyword evidence="2" id="KW-1185">Reference proteome</keyword>
<dbReference type="RefSeq" id="WP_158444040.1">
    <property type="nucleotide sequence ID" value="NZ_JAOAOS010000010.1"/>
</dbReference>
<gene>
    <name evidence="1" type="ORF">ACFPK2_19665</name>
</gene>
<dbReference type="PANTHER" id="PTHR19288:SF90">
    <property type="entry name" value="OS08G0542600 PROTEIN"/>
    <property type="match status" value="1"/>
</dbReference>
<sequence>MSAPASSELRAETLFPVGVAALAKRYDGFLLDQWGVLHDGTTAYPGAVDCLERLRAADKTIIILSNSGRRGRENEAVLAGMGFGRELYHHIVSAGDDAHEALLRRDEPAYRDLGERCLLIARPGEEYLADGLGFSLTADPDQADFILNLTFDPERQPLPGWRPLLERGAARGIPMICGNPDRHRVHASGRLHEAPGLLALAYEELGGQVHYHGKPYPRIYRSCFGIMGLPPEKVLAVGDSLAHDVAGAANAGIGACFIAGGIHKDELVWPDGDAPEAESCFALFARDDQHPRYCIPRFAW</sequence>
<dbReference type="Gene3D" id="3.40.50.1000">
    <property type="entry name" value="HAD superfamily/HAD-like"/>
    <property type="match status" value="2"/>
</dbReference>